<reference evidence="1 2" key="1">
    <citation type="submission" date="2018-08" db="EMBL/GenBank/DDBJ databases">
        <title>Salinimonas sediminis sp. nov., a piezophilic bacterium isolated from a deep-sea sediment sample from the New Britain Trench.</title>
        <authorList>
            <person name="Cao J."/>
        </authorList>
    </citation>
    <scope>NUCLEOTIDE SEQUENCE [LARGE SCALE GENOMIC DNA]</scope>
    <source>
        <strain evidence="1 2">N102</strain>
    </source>
</reference>
<dbReference type="RefSeq" id="WP_117315802.1">
    <property type="nucleotide sequence ID" value="NZ_CP031769.1"/>
</dbReference>
<accession>A0A346NJS7</accession>
<dbReference type="PANTHER" id="PTHR20974">
    <property type="entry name" value="UPF0585 PROTEIN CG18661"/>
    <property type="match status" value="1"/>
</dbReference>
<dbReference type="PANTHER" id="PTHR20974:SF0">
    <property type="entry name" value="UPF0585 PROTEIN CG18661"/>
    <property type="match status" value="1"/>
</dbReference>
<dbReference type="AlphaFoldDB" id="A0A346NJS7"/>
<evidence type="ECO:0000313" key="2">
    <source>
        <dbReference type="Proteomes" id="UP000262073"/>
    </source>
</evidence>
<organism evidence="1 2">
    <name type="scientific">Salinimonas sediminis</name>
    <dbReference type="NCBI Taxonomy" id="2303538"/>
    <lineage>
        <taxon>Bacteria</taxon>
        <taxon>Pseudomonadati</taxon>
        <taxon>Pseudomonadota</taxon>
        <taxon>Gammaproteobacteria</taxon>
        <taxon>Alteromonadales</taxon>
        <taxon>Alteromonadaceae</taxon>
        <taxon>Alteromonas/Salinimonas group</taxon>
        <taxon>Salinimonas</taxon>
    </lineage>
</organism>
<dbReference type="Pfam" id="PF06080">
    <property type="entry name" value="DUF938"/>
    <property type="match status" value="1"/>
</dbReference>
<protein>
    <submittedName>
        <fullName evidence="1">DUF938 domain-containing protein</fullName>
    </submittedName>
</protein>
<name>A0A346NJS7_9ALTE</name>
<gene>
    <name evidence="1" type="ORF">D0Y50_04945</name>
</gene>
<dbReference type="OrthoDB" id="5563826at2"/>
<dbReference type="KEGG" id="salm:D0Y50_04945"/>
<sequence length="197" mass="22280">MTKPFSQACENNRQPILAVLQYAFAQSRRVLEIGSGTGQHAVYFAKHLPHLQWHTSDQVQYHAGINQWLEDEPASNLHPPIIYQVGQDAFPISTVDAVFTANTAHIMQPQEVAMMMCQVAQALPQRGVFCQYGPFIQQGQFSSQSNHDFHHKLIAQGYGGYQDIATLQQWAPHLRLRNVHTMPANNLLLEWVKSSFS</sequence>
<keyword evidence="2" id="KW-1185">Reference proteome</keyword>
<dbReference type="EMBL" id="CP031769">
    <property type="protein sequence ID" value="AXR05784.1"/>
    <property type="molecule type" value="Genomic_DNA"/>
</dbReference>
<dbReference type="Proteomes" id="UP000262073">
    <property type="component" value="Chromosome"/>
</dbReference>
<dbReference type="InterPro" id="IPR029063">
    <property type="entry name" value="SAM-dependent_MTases_sf"/>
</dbReference>
<dbReference type="SUPFAM" id="SSF53335">
    <property type="entry name" value="S-adenosyl-L-methionine-dependent methyltransferases"/>
    <property type="match status" value="1"/>
</dbReference>
<proteinExistence type="predicted"/>
<dbReference type="InterPro" id="IPR010342">
    <property type="entry name" value="DUF938"/>
</dbReference>
<dbReference type="Gene3D" id="3.40.50.150">
    <property type="entry name" value="Vaccinia Virus protein VP39"/>
    <property type="match status" value="1"/>
</dbReference>
<evidence type="ECO:0000313" key="1">
    <source>
        <dbReference type="EMBL" id="AXR05784.1"/>
    </source>
</evidence>